<comment type="caution">
    <text evidence="1">The sequence shown here is derived from an EMBL/GenBank/DDBJ whole genome shotgun (WGS) entry which is preliminary data.</text>
</comment>
<reference evidence="1 2" key="1">
    <citation type="submission" date="2013-02" db="EMBL/GenBank/DDBJ databases">
        <title>A novel strain isolated from Lonar lake, Maharashtra, India.</title>
        <authorList>
            <person name="Singh A."/>
        </authorList>
    </citation>
    <scope>NUCLEOTIDE SEQUENCE [LARGE SCALE GENOMIC DNA]</scope>
    <source>
        <strain evidence="1 2">AK24</strain>
    </source>
</reference>
<name>R7ZR11_9BACT</name>
<proteinExistence type="predicted"/>
<sequence length="61" mass="6984">MMHPVQDSIGPRREVRATLANPGKDVEELFPIFVHYKHLMSCIPVKEKTLTKQGEVPVKEK</sequence>
<dbReference type="Proteomes" id="UP000013909">
    <property type="component" value="Unassembled WGS sequence"/>
</dbReference>
<dbReference type="STRING" id="1232681.ADIS_2943"/>
<protein>
    <submittedName>
        <fullName evidence="1">Uncharacterized protein</fullName>
    </submittedName>
</protein>
<keyword evidence="2" id="KW-1185">Reference proteome</keyword>
<accession>R7ZR11</accession>
<evidence type="ECO:0000313" key="2">
    <source>
        <dbReference type="Proteomes" id="UP000013909"/>
    </source>
</evidence>
<evidence type="ECO:0000313" key="1">
    <source>
        <dbReference type="EMBL" id="EON76493.1"/>
    </source>
</evidence>
<gene>
    <name evidence="1" type="ORF">ADIS_2943</name>
</gene>
<organism evidence="1 2">
    <name type="scientific">Lunatimonas lonarensis</name>
    <dbReference type="NCBI Taxonomy" id="1232681"/>
    <lineage>
        <taxon>Bacteria</taxon>
        <taxon>Pseudomonadati</taxon>
        <taxon>Bacteroidota</taxon>
        <taxon>Cytophagia</taxon>
        <taxon>Cytophagales</taxon>
        <taxon>Cyclobacteriaceae</taxon>
    </lineage>
</organism>
<dbReference type="EMBL" id="AQHR01000085">
    <property type="protein sequence ID" value="EON76493.1"/>
    <property type="molecule type" value="Genomic_DNA"/>
</dbReference>
<dbReference type="AlphaFoldDB" id="R7ZR11"/>